<reference evidence="10" key="1">
    <citation type="journal article" date="2019" name="Int. J. Syst. Evol. Microbiol.">
        <title>The Global Catalogue of Microorganisms (GCM) 10K type strain sequencing project: providing services to taxonomists for standard genome sequencing and annotation.</title>
        <authorList>
            <consortium name="The Broad Institute Genomics Platform"/>
            <consortium name="The Broad Institute Genome Sequencing Center for Infectious Disease"/>
            <person name="Wu L."/>
            <person name="Ma J."/>
        </authorList>
    </citation>
    <scope>NUCLEOTIDE SEQUENCE [LARGE SCALE GENOMIC DNA]</scope>
    <source>
        <strain evidence="10">CGMCC 1.15180</strain>
    </source>
</reference>
<dbReference type="SUPFAM" id="SSF49464">
    <property type="entry name" value="Carboxypeptidase regulatory domain-like"/>
    <property type="match status" value="1"/>
</dbReference>
<sequence length="1064" mass="120051">MKKNYFILIFLTCFGFEGWSQDIATLKGQVNSKKDGLPLPGASVSFKGESKGTITDADGLFTLNLPMGESVLLISYIGFDTYELVVSMPYQELLQIDLEEVGLDIDGVEIVSTGYQQLSKERATGSFVSIGEDLINRRVSTNLIDRLADVTSGLILNRSNADPIGIRGRSTLFANPNPLVIIDDFPYDGPLENINPNDVESITVLKDAAAASIWGARAGNGVIVIKTKKGSVKSPIRISLNTNITTTEMPDFFYRPQMSVNDYIDTEITLFNNNFFNSRINNPRRLALSPVVELLLSHRNGEITEDKMNQQINAFRQMDARDQYNEFYQNNVFSQTALNLSGGSDFFHFNTSIGFDDNKSSSIGDQNNRFTINSNQTLLMLNNRLKLNSGISIVQTRKTNNSIDPTRFMLSSTDPRLYPYASFRGDHGEALAIPKDYRTSYINSLDGLGLKDWAYRPLEETSLMNNVERQNEVRLNLNTNYKILKNLAVDVRYQYWTNRNNRVGIHHQNSYFARNLINSFSYTDNTGNILSHIPDGGIHNQSLAEGYSHTFRANLAYDNTWGTDHQLTALAGYEAKDFQSKGHNSRQYGYEEEIAGVRPVDYLSNFPMYFAQNTFQRIPYGDSQSGVIDRFISYFANVGYEYKKRYLLSLSARKDQSNLFGVETNMRGVPLWSAGLGWIISEENFFGSELLPYLKVRATYGYNGNVDNSLSAFTTARFSPSSPFTGLPYSTIENPPNPNLRWERLSMLNLALDFSTKNNRIGGTMEYYRRDGQDMIGFAAVAPSAGVRNFRGNTATIKGAGVDFELNSLNIDRGLKWNTAFLFNYYQDEVTGYSTDHPVNTILNFGATSMYPVTGYGMFPVFSYRWAGLDPDNGNPQGILDGEVSTDYLVIIRETGLEDLVYHGTARPNVFGALRNDFSWKGFSLSVNLSYRLGYYYRRESIIYSNHRGLGGHGDYAQRWQSPGDELITNVPSIPNATNTNRDNVYRFSEALVERGDHIRLQDIRIAYGFEKIRWQALPFRSAEVYFYANNLGILWKASQDPIDPDFRSMRPLRSLAGGLKINF</sequence>
<accession>A0ABW4VNR5</accession>
<proteinExistence type="inferred from homology"/>
<evidence type="ECO:0000259" key="8">
    <source>
        <dbReference type="Pfam" id="PF07715"/>
    </source>
</evidence>
<feature type="domain" description="TonB-dependent receptor plug" evidence="8">
    <location>
        <begin position="120"/>
        <end position="222"/>
    </location>
</feature>
<comment type="caution">
    <text evidence="9">The sequence shown here is derived from an EMBL/GenBank/DDBJ whole genome shotgun (WGS) entry which is preliminary data.</text>
</comment>
<dbReference type="PROSITE" id="PS52016">
    <property type="entry name" value="TONB_DEPENDENT_REC_3"/>
    <property type="match status" value="1"/>
</dbReference>
<evidence type="ECO:0000256" key="7">
    <source>
        <dbReference type="PROSITE-ProRule" id="PRU01360"/>
    </source>
</evidence>
<name>A0ABW4VNR5_9BACT</name>
<dbReference type="InterPro" id="IPR036942">
    <property type="entry name" value="Beta-barrel_TonB_sf"/>
</dbReference>
<dbReference type="EMBL" id="JBHUHR010000027">
    <property type="protein sequence ID" value="MFD2035165.1"/>
    <property type="molecule type" value="Genomic_DNA"/>
</dbReference>
<dbReference type="Gene3D" id="2.170.130.10">
    <property type="entry name" value="TonB-dependent receptor, plug domain"/>
    <property type="match status" value="1"/>
</dbReference>
<evidence type="ECO:0000256" key="5">
    <source>
        <dbReference type="ARBA" id="ARBA00023136"/>
    </source>
</evidence>
<dbReference type="InterPro" id="IPR023997">
    <property type="entry name" value="TonB-dep_OMP_SusC/RagA_CS"/>
</dbReference>
<dbReference type="Proteomes" id="UP001597361">
    <property type="component" value="Unassembled WGS sequence"/>
</dbReference>
<protein>
    <submittedName>
        <fullName evidence="9">SusC/RagA family TonB-linked outer membrane protein</fullName>
    </submittedName>
</protein>
<dbReference type="InterPro" id="IPR008969">
    <property type="entry name" value="CarboxyPept-like_regulatory"/>
</dbReference>
<evidence type="ECO:0000256" key="2">
    <source>
        <dbReference type="ARBA" id="ARBA00022448"/>
    </source>
</evidence>
<gene>
    <name evidence="9" type="ORF">ACFSKL_10205</name>
</gene>
<keyword evidence="10" id="KW-1185">Reference proteome</keyword>
<evidence type="ECO:0000256" key="6">
    <source>
        <dbReference type="ARBA" id="ARBA00023237"/>
    </source>
</evidence>
<keyword evidence="5 7" id="KW-0472">Membrane</keyword>
<dbReference type="InterPro" id="IPR039426">
    <property type="entry name" value="TonB-dep_rcpt-like"/>
</dbReference>
<dbReference type="NCBIfam" id="TIGR04056">
    <property type="entry name" value="OMP_RagA_SusC"/>
    <property type="match status" value="1"/>
</dbReference>
<dbReference type="SUPFAM" id="SSF56935">
    <property type="entry name" value="Porins"/>
    <property type="match status" value="1"/>
</dbReference>
<dbReference type="InterPro" id="IPR023996">
    <property type="entry name" value="TonB-dep_OMP_SusC/RagA"/>
</dbReference>
<dbReference type="Gene3D" id="2.40.170.20">
    <property type="entry name" value="TonB-dependent receptor, beta-barrel domain"/>
    <property type="match status" value="1"/>
</dbReference>
<dbReference type="RefSeq" id="WP_376885943.1">
    <property type="nucleotide sequence ID" value="NZ_JBHUHR010000027.1"/>
</dbReference>
<keyword evidence="6 7" id="KW-0998">Cell outer membrane</keyword>
<dbReference type="Gene3D" id="2.60.40.1120">
    <property type="entry name" value="Carboxypeptidase-like, regulatory domain"/>
    <property type="match status" value="1"/>
</dbReference>
<evidence type="ECO:0000313" key="9">
    <source>
        <dbReference type="EMBL" id="MFD2035165.1"/>
    </source>
</evidence>
<evidence type="ECO:0000256" key="3">
    <source>
        <dbReference type="ARBA" id="ARBA00022452"/>
    </source>
</evidence>
<keyword evidence="4 7" id="KW-0812">Transmembrane</keyword>
<dbReference type="NCBIfam" id="TIGR04057">
    <property type="entry name" value="SusC_RagA_signa"/>
    <property type="match status" value="1"/>
</dbReference>
<keyword evidence="3 7" id="KW-1134">Transmembrane beta strand</keyword>
<comment type="similarity">
    <text evidence="7">Belongs to the TonB-dependent receptor family.</text>
</comment>
<evidence type="ECO:0000256" key="1">
    <source>
        <dbReference type="ARBA" id="ARBA00004571"/>
    </source>
</evidence>
<keyword evidence="2 7" id="KW-0813">Transport</keyword>
<organism evidence="9 10">
    <name type="scientific">Belliella marina</name>
    <dbReference type="NCBI Taxonomy" id="1644146"/>
    <lineage>
        <taxon>Bacteria</taxon>
        <taxon>Pseudomonadati</taxon>
        <taxon>Bacteroidota</taxon>
        <taxon>Cytophagia</taxon>
        <taxon>Cytophagales</taxon>
        <taxon>Cyclobacteriaceae</taxon>
        <taxon>Belliella</taxon>
    </lineage>
</organism>
<comment type="subcellular location">
    <subcellularLocation>
        <location evidence="1 7">Cell outer membrane</location>
        <topology evidence="1 7">Multi-pass membrane protein</topology>
    </subcellularLocation>
</comment>
<evidence type="ECO:0000313" key="10">
    <source>
        <dbReference type="Proteomes" id="UP001597361"/>
    </source>
</evidence>
<evidence type="ECO:0000256" key="4">
    <source>
        <dbReference type="ARBA" id="ARBA00022692"/>
    </source>
</evidence>
<dbReference type="Pfam" id="PF07715">
    <property type="entry name" value="Plug"/>
    <property type="match status" value="1"/>
</dbReference>
<dbReference type="InterPro" id="IPR012910">
    <property type="entry name" value="Plug_dom"/>
</dbReference>
<dbReference type="InterPro" id="IPR037066">
    <property type="entry name" value="Plug_dom_sf"/>
</dbReference>
<dbReference type="Pfam" id="PF13715">
    <property type="entry name" value="CarbopepD_reg_2"/>
    <property type="match status" value="1"/>
</dbReference>